<dbReference type="InterPro" id="IPR001005">
    <property type="entry name" value="SANT/Myb"/>
</dbReference>
<evidence type="ECO:0000256" key="5">
    <source>
        <dbReference type="ARBA" id="ARBA00023242"/>
    </source>
</evidence>
<dbReference type="InterPro" id="IPR006447">
    <property type="entry name" value="Myb_dom_plants"/>
</dbReference>
<name>A0A2K3L3Q9_TRIPR</name>
<dbReference type="PROSITE" id="PS50090">
    <property type="entry name" value="MYB_LIKE"/>
    <property type="match status" value="1"/>
</dbReference>
<evidence type="ECO:0000259" key="7">
    <source>
        <dbReference type="PROSITE" id="PS51294"/>
    </source>
</evidence>
<sequence length="100" mass="11312">VIPWTPKEHMAFLEGLKAVGKGKWKPISKNYVITRTPTQVASHAQKTMNVKIQKLLVVLLHWDHLLQATLIRFVGLDCIGGRIHIANSFDQKNDLYALVV</sequence>
<dbReference type="NCBIfam" id="TIGR01557">
    <property type="entry name" value="myb_SHAQKYF"/>
    <property type="match status" value="1"/>
</dbReference>
<feature type="domain" description="Myb-like" evidence="6">
    <location>
        <begin position="3"/>
        <end position="48"/>
    </location>
</feature>
<dbReference type="PROSITE" id="PS51294">
    <property type="entry name" value="HTH_MYB"/>
    <property type="match status" value="1"/>
</dbReference>
<evidence type="ECO:0000256" key="1">
    <source>
        <dbReference type="ARBA" id="ARBA00004123"/>
    </source>
</evidence>
<evidence type="ECO:0000313" key="8">
    <source>
        <dbReference type="EMBL" id="PNX73178.1"/>
    </source>
</evidence>
<comment type="caution">
    <text evidence="8">The sequence shown here is derived from an EMBL/GenBank/DDBJ whole genome shotgun (WGS) entry which is preliminary data.</text>
</comment>
<reference evidence="8 9" key="1">
    <citation type="journal article" date="2014" name="Am. J. Bot.">
        <title>Genome assembly and annotation for red clover (Trifolium pratense; Fabaceae).</title>
        <authorList>
            <person name="Istvanek J."/>
            <person name="Jaros M."/>
            <person name="Krenek A."/>
            <person name="Repkova J."/>
        </authorList>
    </citation>
    <scope>NUCLEOTIDE SEQUENCE [LARGE SCALE GENOMIC DNA]</scope>
    <source>
        <strain evidence="9">cv. Tatra</strain>
        <tissue evidence="8">Young leaves</tissue>
    </source>
</reference>
<dbReference type="PANTHER" id="PTHR44191">
    <property type="entry name" value="TRANSCRIPTION FACTOR KUA1"/>
    <property type="match status" value="1"/>
</dbReference>
<dbReference type="PANTHER" id="PTHR44191:SF62">
    <property type="entry name" value="OS04G0341900 PROTEIN"/>
    <property type="match status" value="1"/>
</dbReference>
<dbReference type="InterPro" id="IPR017930">
    <property type="entry name" value="Myb_dom"/>
</dbReference>
<dbReference type="Gene3D" id="1.10.10.60">
    <property type="entry name" value="Homeodomain-like"/>
    <property type="match status" value="1"/>
</dbReference>
<reference evidence="8 9" key="2">
    <citation type="journal article" date="2017" name="Front. Plant Sci.">
        <title>Gene Classification and Mining of Molecular Markers Useful in Red Clover (Trifolium pratense) Breeding.</title>
        <authorList>
            <person name="Istvanek J."/>
            <person name="Dluhosova J."/>
            <person name="Dluhos P."/>
            <person name="Patkova L."/>
            <person name="Nedelnik J."/>
            <person name="Repkova J."/>
        </authorList>
    </citation>
    <scope>NUCLEOTIDE SEQUENCE [LARGE SCALE GENOMIC DNA]</scope>
    <source>
        <strain evidence="9">cv. Tatra</strain>
        <tissue evidence="8">Young leaves</tissue>
    </source>
</reference>
<dbReference type="InterPro" id="IPR052245">
    <property type="entry name" value="Plant_Stress_Dev_TF"/>
</dbReference>
<dbReference type="AlphaFoldDB" id="A0A2K3L3Q9"/>
<keyword evidence="5" id="KW-0539">Nucleus</keyword>
<dbReference type="GO" id="GO:0009723">
    <property type="term" value="P:response to ethylene"/>
    <property type="evidence" value="ECO:0007669"/>
    <property type="project" value="TreeGrafter"/>
</dbReference>
<evidence type="ECO:0000256" key="4">
    <source>
        <dbReference type="ARBA" id="ARBA00023163"/>
    </source>
</evidence>
<evidence type="ECO:0000256" key="2">
    <source>
        <dbReference type="ARBA" id="ARBA00023015"/>
    </source>
</evidence>
<dbReference type="GO" id="GO:0005634">
    <property type="term" value="C:nucleus"/>
    <property type="evidence" value="ECO:0007669"/>
    <property type="project" value="UniProtKB-SubCell"/>
</dbReference>
<dbReference type="GO" id="GO:0006355">
    <property type="term" value="P:regulation of DNA-templated transcription"/>
    <property type="evidence" value="ECO:0007669"/>
    <property type="project" value="UniProtKB-ARBA"/>
</dbReference>
<accession>A0A2K3L3Q9</accession>
<comment type="subcellular location">
    <subcellularLocation>
        <location evidence="1">Nucleus</location>
    </subcellularLocation>
</comment>
<proteinExistence type="predicted"/>
<feature type="non-terminal residue" evidence="8">
    <location>
        <position position="1"/>
    </location>
</feature>
<dbReference type="Proteomes" id="UP000236291">
    <property type="component" value="Unassembled WGS sequence"/>
</dbReference>
<dbReference type="SMART" id="SM00717">
    <property type="entry name" value="SANT"/>
    <property type="match status" value="1"/>
</dbReference>
<gene>
    <name evidence="8" type="ORF">L195_g029077</name>
</gene>
<evidence type="ECO:0000259" key="6">
    <source>
        <dbReference type="PROSITE" id="PS50090"/>
    </source>
</evidence>
<dbReference type="GO" id="GO:0009739">
    <property type="term" value="P:response to gibberellin"/>
    <property type="evidence" value="ECO:0007669"/>
    <property type="project" value="TreeGrafter"/>
</dbReference>
<dbReference type="Pfam" id="PF00249">
    <property type="entry name" value="Myb_DNA-binding"/>
    <property type="match status" value="1"/>
</dbReference>
<keyword evidence="2" id="KW-0805">Transcription regulation</keyword>
<dbReference type="EMBL" id="ASHM01025647">
    <property type="protein sequence ID" value="PNX73178.1"/>
    <property type="molecule type" value="Genomic_DNA"/>
</dbReference>
<dbReference type="SUPFAM" id="SSF46689">
    <property type="entry name" value="Homeodomain-like"/>
    <property type="match status" value="1"/>
</dbReference>
<organism evidence="8 9">
    <name type="scientific">Trifolium pratense</name>
    <name type="common">Red clover</name>
    <dbReference type="NCBI Taxonomy" id="57577"/>
    <lineage>
        <taxon>Eukaryota</taxon>
        <taxon>Viridiplantae</taxon>
        <taxon>Streptophyta</taxon>
        <taxon>Embryophyta</taxon>
        <taxon>Tracheophyta</taxon>
        <taxon>Spermatophyta</taxon>
        <taxon>Magnoliopsida</taxon>
        <taxon>eudicotyledons</taxon>
        <taxon>Gunneridae</taxon>
        <taxon>Pentapetalae</taxon>
        <taxon>rosids</taxon>
        <taxon>fabids</taxon>
        <taxon>Fabales</taxon>
        <taxon>Fabaceae</taxon>
        <taxon>Papilionoideae</taxon>
        <taxon>50 kb inversion clade</taxon>
        <taxon>NPAAA clade</taxon>
        <taxon>Hologalegina</taxon>
        <taxon>IRL clade</taxon>
        <taxon>Trifolieae</taxon>
        <taxon>Trifolium</taxon>
    </lineage>
</organism>
<keyword evidence="4" id="KW-0804">Transcription</keyword>
<evidence type="ECO:0000313" key="9">
    <source>
        <dbReference type="Proteomes" id="UP000236291"/>
    </source>
</evidence>
<protein>
    <submittedName>
        <fullName evidence="8">Transcription factor DIVARICATA-like protein</fullName>
    </submittedName>
</protein>
<dbReference type="GO" id="GO:0003677">
    <property type="term" value="F:DNA binding"/>
    <property type="evidence" value="ECO:0007669"/>
    <property type="project" value="UniProtKB-KW"/>
</dbReference>
<feature type="domain" description="HTH myb-type" evidence="7">
    <location>
        <begin position="1"/>
        <end position="52"/>
    </location>
</feature>
<evidence type="ECO:0000256" key="3">
    <source>
        <dbReference type="ARBA" id="ARBA00023125"/>
    </source>
</evidence>
<dbReference type="InterPro" id="IPR009057">
    <property type="entry name" value="Homeodomain-like_sf"/>
</dbReference>
<keyword evidence="3" id="KW-0238">DNA-binding</keyword>
<dbReference type="CDD" id="cd00167">
    <property type="entry name" value="SANT"/>
    <property type="match status" value="1"/>
</dbReference>